<protein>
    <submittedName>
        <fullName evidence="2">Uncharacterized protein</fullName>
    </submittedName>
</protein>
<gene>
    <name evidence="2" type="ORF">S01H1_33555</name>
</gene>
<dbReference type="AlphaFoldDB" id="X0V1E7"/>
<feature type="compositionally biased region" description="Polar residues" evidence="1">
    <location>
        <begin position="28"/>
        <end position="41"/>
    </location>
</feature>
<organism evidence="2">
    <name type="scientific">marine sediment metagenome</name>
    <dbReference type="NCBI Taxonomy" id="412755"/>
    <lineage>
        <taxon>unclassified sequences</taxon>
        <taxon>metagenomes</taxon>
        <taxon>ecological metagenomes</taxon>
    </lineage>
</organism>
<name>X0V1E7_9ZZZZ</name>
<proteinExistence type="predicted"/>
<dbReference type="EMBL" id="BARS01020840">
    <property type="protein sequence ID" value="GAG11915.1"/>
    <property type="molecule type" value="Genomic_DNA"/>
</dbReference>
<evidence type="ECO:0000256" key="1">
    <source>
        <dbReference type="SAM" id="MobiDB-lite"/>
    </source>
</evidence>
<evidence type="ECO:0000313" key="2">
    <source>
        <dbReference type="EMBL" id="GAG11915.1"/>
    </source>
</evidence>
<accession>X0V1E7</accession>
<reference evidence="2" key="1">
    <citation type="journal article" date="2014" name="Front. Microbiol.">
        <title>High frequency of phylogenetically diverse reductive dehalogenase-homologous genes in deep subseafloor sedimentary metagenomes.</title>
        <authorList>
            <person name="Kawai M."/>
            <person name="Futagami T."/>
            <person name="Toyoda A."/>
            <person name="Takaki Y."/>
            <person name="Nishi S."/>
            <person name="Hori S."/>
            <person name="Arai W."/>
            <person name="Tsubouchi T."/>
            <person name="Morono Y."/>
            <person name="Uchiyama I."/>
            <person name="Ito T."/>
            <person name="Fujiyama A."/>
            <person name="Inagaki F."/>
            <person name="Takami H."/>
        </authorList>
    </citation>
    <scope>NUCLEOTIDE SEQUENCE</scope>
    <source>
        <strain evidence="2">Expedition CK06-06</strain>
    </source>
</reference>
<comment type="caution">
    <text evidence="2">The sequence shown here is derived from an EMBL/GenBank/DDBJ whole genome shotgun (WGS) entry which is preliminary data.</text>
</comment>
<feature type="compositionally biased region" description="Basic and acidic residues" evidence="1">
    <location>
        <begin position="44"/>
        <end position="58"/>
    </location>
</feature>
<feature type="region of interest" description="Disordered" evidence="1">
    <location>
        <begin position="28"/>
        <end position="58"/>
    </location>
</feature>
<sequence>MQEPNKKRIAIDITKHTKTFINYGGQEVTQEQALRPNNNLNKPPVDRGTEENGQGDKG</sequence>